<dbReference type="Proteomes" id="UP000759131">
    <property type="component" value="Unassembled WGS sequence"/>
</dbReference>
<keyword evidence="1" id="KW-0472">Membrane</keyword>
<reference evidence="2" key="1">
    <citation type="submission" date="2020-11" db="EMBL/GenBank/DDBJ databases">
        <authorList>
            <person name="Tran Van P."/>
        </authorList>
    </citation>
    <scope>NUCLEOTIDE SEQUENCE</scope>
</reference>
<dbReference type="EMBL" id="CAJPIZ010021252">
    <property type="protein sequence ID" value="CAG2117554.1"/>
    <property type="molecule type" value="Genomic_DNA"/>
</dbReference>
<keyword evidence="1" id="KW-1133">Transmembrane helix</keyword>
<dbReference type="EMBL" id="OC875827">
    <property type="protein sequence ID" value="CAD7638720.1"/>
    <property type="molecule type" value="Genomic_DNA"/>
</dbReference>
<accession>A0A7R9LDP7</accession>
<keyword evidence="1" id="KW-0812">Transmembrane</keyword>
<evidence type="ECO:0000313" key="3">
    <source>
        <dbReference type="Proteomes" id="UP000759131"/>
    </source>
</evidence>
<gene>
    <name evidence="2" type="ORF">OSB1V03_LOCUS17507</name>
</gene>
<name>A0A7R9LDP7_9ACAR</name>
<keyword evidence="3" id="KW-1185">Reference proteome</keyword>
<feature type="non-terminal residue" evidence="2">
    <location>
        <position position="205"/>
    </location>
</feature>
<proteinExistence type="predicted"/>
<dbReference type="AlphaFoldDB" id="A0A7R9LDP7"/>
<evidence type="ECO:0000256" key="1">
    <source>
        <dbReference type="SAM" id="Phobius"/>
    </source>
</evidence>
<feature type="transmembrane region" description="Helical" evidence="1">
    <location>
        <begin position="21"/>
        <end position="44"/>
    </location>
</feature>
<protein>
    <submittedName>
        <fullName evidence="2">Uncharacterized protein</fullName>
    </submittedName>
</protein>
<feature type="transmembrane region" description="Helical" evidence="1">
    <location>
        <begin position="50"/>
        <end position="70"/>
    </location>
</feature>
<organism evidence="2">
    <name type="scientific">Medioppia subpectinata</name>
    <dbReference type="NCBI Taxonomy" id="1979941"/>
    <lineage>
        <taxon>Eukaryota</taxon>
        <taxon>Metazoa</taxon>
        <taxon>Ecdysozoa</taxon>
        <taxon>Arthropoda</taxon>
        <taxon>Chelicerata</taxon>
        <taxon>Arachnida</taxon>
        <taxon>Acari</taxon>
        <taxon>Acariformes</taxon>
        <taxon>Sarcoptiformes</taxon>
        <taxon>Oribatida</taxon>
        <taxon>Brachypylina</taxon>
        <taxon>Oppioidea</taxon>
        <taxon>Oppiidae</taxon>
        <taxon>Medioppia</taxon>
    </lineage>
</organism>
<feature type="transmembrane region" description="Helical" evidence="1">
    <location>
        <begin position="147"/>
        <end position="167"/>
    </location>
</feature>
<sequence>MLSPTGLSSAIFGPVMLDFKYILNVSVESITLCMTFAFVGYMMGTLCNASVLQFIQFGYGFGTIVSPLILRPYLRGDGQQIVPQTHALFNTSVYESINKSNNTTDMIDNDPPIALILMYLTKPYNMEELMTKDTKNITGEELNPRRLVIILFAALLSAYTLIEFTLFDFGATFLQYTDIKLSAKSAAEIMSSVSLAYTIGRAINL</sequence>
<evidence type="ECO:0000313" key="2">
    <source>
        <dbReference type="EMBL" id="CAD7638720.1"/>
    </source>
</evidence>